<comment type="similarity">
    <text evidence="1">Belongs to the glycosyl hydrolase 2 family.</text>
</comment>
<dbReference type="InterPro" id="IPR006101">
    <property type="entry name" value="Glyco_hydro_2"/>
</dbReference>
<evidence type="ECO:0000256" key="1">
    <source>
        <dbReference type="ARBA" id="ARBA00007401"/>
    </source>
</evidence>
<keyword evidence="4" id="KW-0732">Signal</keyword>
<dbReference type="EMBL" id="JACVXC010000004">
    <property type="protein sequence ID" value="MBD0836072.1"/>
    <property type="molecule type" value="Genomic_DNA"/>
</dbReference>
<reference evidence="7" key="2">
    <citation type="submission" date="2020-09" db="EMBL/GenBank/DDBJ databases">
        <authorList>
            <person name="Wu Z."/>
        </authorList>
    </citation>
    <scope>NUCLEOTIDE SEQUENCE</scope>
    <source>
        <strain evidence="7">SC17</strain>
    </source>
</reference>
<reference evidence="7" key="1">
    <citation type="journal article" date="2013" name="Int. J. Syst. Evol. Microbiol.">
        <title>Aestuariibaculum suncheonense gen. nov., sp. nov., a marine bacterium of the family Flavobacteriaceae isolated from a tidal flat and emended descriptions of the genera Gaetbulibacter and Tamlana.</title>
        <authorList>
            <person name="Jeong S.H."/>
            <person name="Park M.S."/>
            <person name="Jin H.M."/>
            <person name="Lee K."/>
            <person name="Park W."/>
            <person name="Jeon C.O."/>
        </authorList>
    </citation>
    <scope>NUCLEOTIDE SEQUENCE</scope>
    <source>
        <strain evidence="7">SC17</strain>
    </source>
</reference>
<dbReference type="Pfam" id="PF02837">
    <property type="entry name" value="Glyco_hydro_2_N"/>
    <property type="match status" value="1"/>
</dbReference>
<dbReference type="Gene3D" id="2.60.120.260">
    <property type="entry name" value="Galactose-binding domain-like"/>
    <property type="match status" value="1"/>
</dbReference>
<dbReference type="PRINTS" id="PR00132">
    <property type="entry name" value="GLHYDRLASE2"/>
</dbReference>
<sequence length="589" mass="68197">MKKILYFFIILLSIATQAQSFMINPYGRDNAVLLNGKWNAIIDLYGRGENKKFYQNRKPESKTDFVEYAFDSGLRLNVPGDFNSQIPELKYYEGNVWYQRYFTVEKNEEGRQFIYFGAVNYKAAVWLNGIEVGRHEGGFTPFQFEVTDIVKNGENDLVVLVNNDRQVDGIPAMNFDWWNYGGITRDAFYIETPNTYISDYKIQLKKDCKDVISGYVQLDGTTTPNEIEILIPELNIYKKIAANEKGIATFEIKAKPQLWLPETPKMYDVKIINNENVIQDKLGFRTIETKGSNILLNGKPIFLKGINFHEEIPQYLGRACSDADAAMILSEVKALGCNFARTAHYPQNERLLRMAEEMGIMIWEEIPIWQGIEFTNPIILKKAETMLQEMIYRDKNRSNIIIWSIANETKPTAARDSILTKLVSFTRSLDDTRLVGAAFDNCYFNEEASTFRLQDKVTNVIDVVGINKYIGWYSPFPIEPENIKWEVAEGKPVIISEFGSEALYGQHGEADVASSWSEEYQENNYKMNIRMFKNIPNLIGISPWILFDFRSPNRYHPRNQNGWNRKGLISDKGQRKKAWYVMKQFYKEK</sequence>
<name>A0A8J6UC69_9FLAO</name>
<feature type="signal peptide" evidence="4">
    <location>
        <begin position="1"/>
        <end position="18"/>
    </location>
</feature>
<evidence type="ECO:0000259" key="6">
    <source>
        <dbReference type="Pfam" id="PF02837"/>
    </source>
</evidence>
<evidence type="ECO:0000256" key="4">
    <source>
        <dbReference type="SAM" id="SignalP"/>
    </source>
</evidence>
<dbReference type="InterPro" id="IPR017853">
    <property type="entry name" value="GH"/>
</dbReference>
<feature type="chain" id="PRO_5035174831" evidence="4">
    <location>
        <begin position="19"/>
        <end position="589"/>
    </location>
</feature>
<keyword evidence="8" id="KW-1185">Reference proteome</keyword>
<organism evidence="7 8">
    <name type="scientific">Aestuariibaculum suncheonense</name>
    <dbReference type="NCBI Taxonomy" id="1028745"/>
    <lineage>
        <taxon>Bacteria</taxon>
        <taxon>Pseudomonadati</taxon>
        <taxon>Bacteroidota</taxon>
        <taxon>Flavobacteriia</taxon>
        <taxon>Flavobacteriales</taxon>
        <taxon>Flavobacteriaceae</taxon>
    </lineage>
</organism>
<dbReference type="PANTHER" id="PTHR10066">
    <property type="entry name" value="BETA-GLUCURONIDASE"/>
    <property type="match status" value="1"/>
</dbReference>
<gene>
    <name evidence="7" type="ORF">ICJ84_11530</name>
</gene>
<dbReference type="Gene3D" id="2.60.40.10">
    <property type="entry name" value="Immunoglobulins"/>
    <property type="match status" value="1"/>
</dbReference>
<dbReference type="GO" id="GO:0005975">
    <property type="term" value="P:carbohydrate metabolic process"/>
    <property type="evidence" value="ECO:0007669"/>
    <property type="project" value="InterPro"/>
</dbReference>
<dbReference type="GO" id="GO:0004566">
    <property type="term" value="F:beta-glucuronidase activity"/>
    <property type="evidence" value="ECO:0007669"/>
    <property type="project" value="TreeGrafter"/>
</dbReference>
<dbReference type="Pfam" id="PF02836">
    <property type="entry name" value="Glyco_hydro_2_C"/>
    <property type="match status" value="1"/>
</dbReference>
<dbReference type="InterPro" id="IPR006104">
    <property type="entry name" value="Glyco_hydro_2_N"/>
</dbReference>
<dbReference type="Gene3D" id="3.20.20.80">
    <property type="entry name" value="Glycosidases"/>
    <property type="match status" value="1"/>
</dbReference>
<dbReference type="InterPro" id="IPR008979">
    <property type="entry name" value="Galactose-bd-like_sf"/>
</dbReference>
<dbReference type="Proteomes" id="UP000602057">
    <property type="component" value="Unassembled WGS sequence"/>
</dbReference>
<feature type="domain" description="Glycoside hydrolase family 2 catalytic" evidence="5">
    <location>
        <begin position="288"/>
        <end position="531"/>
    </location>
</feature>
<dbReference type="GO" id="GO:0030246">
    <property type="term" value="F:carbohydrate binding"/>
    <property type="evidence" value="ECO:0007669"/>
    <property type="project" value="TreeGrafter"/>
</dbReference>
<comment type="caution">
    <text evidence="7">The sequence shown here is derived from an EMBL/GenBank/DDBJ whole genome shotgun (WGS) entry which is preliminary data.</text>
</comment>
<protein>
    <submittedName>
        <fullName evidence="7">Beta galactosidase jelly roll domain-containing protein</fullName>
    </submittedName>
</protein>
<dbReference type="GO" id="GO:0019391">
    <property type="term" value="P:glucuronoside catabolic process"/>
    <property type="evidence" value="ECO:0007669"/>
    <property type="project" value="TreeGrafter"/>
</dbReference>
<dbReference type="AlphaFoldDB" id="A0A8J6UC69"/>
<dbReference type="SUPFAM" id="SSF49785">
    <property type="entry name" value="Galactose-binding domain-like"/>
    <property type="match status" value="1"/>
</dbReference>
<dbReference type="InterPro" id="IPR036156">
    <property type="entry name" value="Beta-gal/glucu_dom_sf"/>
</dbReference>
<dbReference type="InterPro" id="IPR006103">
    <property type="entry name" value="Glyco_hydro_2_cat"/>
</dbReference>
<feature type="domain" description="Glycosyl hydrolases family 2 sugar binding" evidence="6">
    <location>
        <begin position="34"/>
        <end position="193"/>
    </location>
</feature>
<dbReference type="PANTHER" id="PTHR10066:SF67">
    <property type="entry name" value="BETA-GLUCURONIDASE"/>
    <property type="match status" value="1"/>
</dbReference>
<dbReference type="SUPFAM" id="SSF49303">
    <property type="entry name" value="beta-Galactosidase/glucuronidase domain"/>
    <property type="match status" value="1"/>
</dbReference>
<evidence type="ECO:0000256" key="2">
    <source>
        <dbReference type="ARBA" id="ARBA00022801"/>
    </source>
</evidence>
<evidence type="ECO:0000256" key="3">
    <source>
        <dbReference type="ARBA" id="ARBA00023295"/>
    </source>
</evidence>
<accession>A0A8J6UC69</accession>
<keyword evidence="3" id="KW-0326">Glycosidase</keyword>
<proteinExistence type="inferred from homology"/>
<evidence type="ECO:0000259" key="5">
    <source>
        <dbReference type="Pfam" id="PF02836"/>
    </source>
</evidence>
<evidence type="ECO:0000313" key="7">
    <source>
        <dbReference type="EMBL" id="MBD0836072.1"/>
    </source>
</evidence>
<dbReference type="SUPFAM" id="SSF51445">
    <property type="entry name" value="(Trans)glycosidases"/>
    <property type="match status" value="1"/>
</dbReference>
<keyword evidence="2" id="KW-0378">Hydrolase</keyword>
<evidence type="ECO:0000313" key="8">
    <source>
        <dbReference type="Proteomes" id="UP000602057"/>
    </source>
</evidence>
<dbReference type="InterPro" id="IPR013783">
    <property type="entry name" value="Ig-like_fold"/>
</dbReference>